<accession>K0IJA4</accession>
<dbReference type="InParanoid" id="K0IJA4"/>
<gene>
    <name evidence="1" type="ordered locus">Ngar_c31840</name>
</gene>
<sequence length="80" mass="8805">MDDDMEYATIIEVKYSNGITEMLGWQTGQIASNGSVVGIGISWTPLKADTYQLRAYVLSGLDNPLIYSTVVMSEVTIVNR</sequence>
<dbReference type="Proteomes" id="UP000008037">
    <property type="component" value="Chromosome"/>
</dbReference>
<dbReference type="KEGG" id="nga:Ngar_c31840"/>
<reference evidence="1 2" key="1">
    <citation type="journal article" date="2012" name="Environ. Microbiol.">
        <title>The genome of the ammonia-oxidizing Candidatus Nitrososphaera gargensis: insights into metabolic versatility and environmental adaptations.</title>
        <authorList>
            <person name="Spang A."/>
            <person name="Poehlein A."/>
            <person name="Offre P."/>
            <person name="Zumbragel S."/>
            <person name="Haider S."/>
            <person name="Rychlik N."/>
            <person name="Nowka B."/>
            <person name="Schmeisser C."/>
            <person name="Lebedeva E.V."/>
            <person name="Rattei T."/>
            <person name="Bohm C."/>
            <person name="Schmid M."/>
            <person name="Galushko A."/>
            <person name="Hatzenpichler R."/>
            <person name="Weinmaier T."/>
            <person name="Daniel R."/>
            <person name="Schleper C."/>
            <person name="Spieck E."/>
            <person name="Streit W."/>
            <person name="Wagner M."/>
        </authorList>
    </citation>
    <scope>NUCLEOTIDE SEQUENCE [LARGE SCALE GENOMIC DNA]</scope>
    <source>
        <strain evidence="2">Ga9.2</strain>
    </source>
</reference>
<dbReference type="AlphaFoldDB" id="K0IJA4"/>
<name>K0IJA4_NITGG</name>
<protein>
    <submittedName>
        <fullName evidence="1">Uncharacterized protein</fullName>
    </submittedName>
</protein>
<evidence type="ECO:0000313" key="2">
    <source>
        <dbReference type="Proteomes" id="UP000008037"/>
    </source>
</evidence>
<organism evidence="1 2">
    <name type="scientific">Nitrososphaera gargensis (strain Ga9.2)</name>
    <dbReference type="NCBI Taxonomy" id="1237085"/>
    <lineage>
        <taxon>Archaea</taxon>
        <taxon>Nitrososphaerota</taxon>
        <taxon>Nitrososphaeria</taxon>
        <taxon>Nitrososphaerales</taxon>
        <taxon>Nitrososphaeraceae</taxon>
        <taxon>Nitrososphaera</taxon>
    </lineage>
</organism>
<proteinExistence type="predicted"/>
<dbReference type="HOGENOM" id="CLU_2581542_0_0_2"/>
<dbReference type="EMBL" id="CP002408">
    <property type="protein sequence ID" value="AFU60100.1"/>
    <property type="molecule type" value="Genomic_DNA"/>
</dbReference>
<keyword evidence="2" id="KW-1185">Reference proteome</keyword>
<dbReference type="BioCyc" id="CNIT1237085:G1324-3184-MONOMER"/>
<evidence type="ECO:0000313" key="1">
    <source>
        <dbReference type="EMBL" id="AFU60100.1"/>
    </source>
</evidence>